<dbReference type="PANTHER" id="PTHR22950:SF349">
    <property type="entry name" value="AMINO ACID TRANSPORTER TRANSMEMBRANE DOMAIN-CONTAINING PROTEIN"/>
    <property type="match status" value="1"/>
</dbReference>
<dbReference type="EMBL" id="JXTB01000341">
    <property type="protein sequence ID" value="PON44926.1"/>
    <property type="molecule type" value="Genomic_DNA"/>
</dbReference>
<name>A0A2P5B846_PARAD</name>
<reference evidence="10" key="1">
    <citation type="submission" date="2016-06" db="EMBL/GenBank/DDBJ databases">
        <title>Parallel loss of symbiosis genes in relatives of nitrogen-fixing non-legume Parasponia.</title>
        <authorList>
            <person name="Van Velzen R."/>
            <person name="Holmer R."/>
            <person name="Bu F."/>
            <person name="Rutten L."/>
            <person name="Van Zeijl A."/>
            <person name="Liu W."/>
            <person name="Santuari L."/>
            <person name="Cao Q."/>
            <person name="Sharma T."/>
            <person name="Shen D."/>
            <person name="Roswanjaya Y."/>
            <person name="Wardhani T."/>
            <person name="Kalhor M.S."/>
            <person name="Jansen J."/>
            <person name="Van den Hoogen J."/>
            <person name="Gungor B."/>
            <person name="Hartog M."/>
            <person name="Hontelez J."/>
            <person name="Verver J."/>
            <person name="Yang W.-C."/>
            <person name="Schijlen E."/>
            <person name="Repin R."/>
            <person name="Schilthuizen M."/>
            <person name="Schranz E."/>
            <person name="Heidstra R."/>
            <person name="Miyata K."/>
            <person name="Fedorova E."/>
            <person name="Kohlen W."/>
            <person name="Bisseling T."/>
            <person name="Smit S."/>
            <person name="Geurts R."/>
        </authorList>
    </citation>
    <scope>NUCLEOTIDE SEQUENCE [LARGE SCALE GENOMIC DNA]</scope>
    <source>
        <strain evidence="10">cv. WU1-14</strain>
    </source>
</reference>
<evidence type="ECO:0000256" key="3">
    <source>
        <dbReference type="ARBA" id="ARBA00022692"/>
    </source>
</evidence>
<dbReference type="PANTHER" id="PTHR22950">
    <property type="entry name" value="AMINO ACID TRANSPORTER"/>
    <property type="match status" value="1"/>
</dbReference>
<dbReference type="GO" id="GO:0015179">
    <property type="term" value="F:L-amino acid transmembrane transporter activity"/>
    <property type="evidence" value="ECO:0007669"/>
    <property type="project" value="TreeGrafter"/>
</dbReference>
<evidence type="ECO:0000313" key="10">
    <source>
        <dbReference type="Proteomes" id="UP000237105"/>
    </source>
</evidence>
<evidence type="ECO:0000256" key="5">
    <source>
        <dbReference type="ARBA" id="ARBA00022989"/>
    </source>
</evidence>
<dbReference type="InterPro" id="IPR013057">
    <property type="entry name" value="AA_transpt_TM"/>
</dbReference>
<sequence>MCLGLIFTFPIMVHPINEIIEGRLKKSRWFQKADDNNCYLTTRIGKFREYVTRSILVIGLALLASCVPAFGVFASLVGSTVCALISFVLPAIFHLRLLGSSLNLWQRALDLFILSCGVIFAAYGTYNTVAGV</sequence>
<keyword evidence="2" id="KW-0813">Transport</keyword>
<dbReference type="GO" id="GO:0005774">
    <property type="term" value="C:vacuolar membrane"/>
    <property type="evidence" value="ECO:0007669"/>
    <property type="project" value="TreeGrafter"/>
</dbReference>
<organism evidence="9 10">
    <name type="scientific">Parasponia andersonii</name>
    <name type="common">Sponia andersonii</name>
    <dbReference type="NCBI Taxonomy" id="3476"/>
    <lineage>
        <taxon>Eukaryota</taxon>
        <taxon>Viridiplantae</taxon>
        <taxon>Streptophyta</taxon>
        <taxon>Embryophyta</taxon>
        <taxon>Tracheophyta</taxon>
        <taxon>Spermatophyta</taxon>
        <taxon>Magnoliopsida</taxon>
        <taxon>eudicotyledons</taxon>
        <taxon>Gunneridae</taxon>
        <taxon>Pentapetalae</taxon>
        <taxon>rosids</taxon>
        <taxon>fabids</taxon>
        <taxon>Rosales</taxon>
        <taxon>Cannabaceae</taxon>
        <taxon>Parasponia</taxon>
    </lineage>
</organism>
<keyword evidence="5 7" id="KW-1133">Transmembrane helix</keyword>
<comment type="caution">
    <text evidence="9">The sequence shown here is derived from an EMBL/GenBank/DDBJ whole genome shotgun (WGS) entry which is preliminary data.</text>
</comment>
<gene>
    <name evidence="9" type="ORF">PanWU01x14_262990</name>
</gene>
<feature type="transmembrane region" description="Helical" evidence="7">
    <location>
        <begin position="50"/>
        <end position="70"/>
    </location>
</feature>
<evidence type="ECO:0000256" key="1">
    <source>
        <dbReference type="ARBA" id="ARBA00004141"/>
    </source>
</evidence>
<dbReference type="Proteomes" id="UP000237105">
    <property type="component" value="Unassembled WGS sequence"/>
</dbReference>
<feature type="transmembrane region" description="Helical" evidence="7">
    <location>
        <begin position="109"/>
        <end position="126"/>
    </location>
</feature>
<dbReference type="OrthoDB" id="1684102at2759"/>
<dbReference type="AlphaFoldDB" id="A0A2P5B846"/>
<keyword evidence="6 7" id="KW-0472">Membrane</keyword>
<evidence type="ECO:0000256" key="2">
    <source>
        <dbReference type="ARBA" id="ARBA00022448"/>
    </source>
</evidence>
<feature type="transmembrane region" description="Helical" evidence="7">
    <location>
        <begin position="76"/>
        <end position="97"/>
    </location>
</feature>
<evidence type="ECO:0000256" key="6">
    <source>
        <dbReference type="ARBA" id="ARBA00023136"/>
    </source>
</evidence>
<proteinExistence type="predicted"/>
<protein>
    <submittedName>
        <fullName evidence="9">Amino acid transporter, transmembrane domain containing protein</fullName>
    </submittedName>
</protein>
<evidence type="ECO:0000259" key="8">
    <source>
        <dbReference type="Pfam" id="PF01490"/>
    </source>
</evidence>
<keyword evidence="3 7" id="KW-0812">Transmembrane</keyword>
<feature type="domain" description="Amino acid transporter transmembrane" evidence="8">
    <location>
        <begin position="1"/>
        <end position="129"/>
    </location>
</feature>
<evidence type="ECO:0000313" key="9">
    <source>
        <dbReference type="EMBL" id="PON44926.1"/>
    </source>
</evidence>
<accession>A0A2P5B846</accession>
<evidence type="ECO:0000256" key="4">
    <source>
        <dbReference type="ARBA" id="ARBA00022970"/>
    </source>
</evidence>
<dbReference type="Pfam" id="PF01490">
    <property type="entry name" value="Aa_trans"/>
    <property type="match status" value="1"/>
</dbReference>
<evidence type="ECO:0000256" key="7">
    <source>
        <dbReference type="SAM" id="Phobius"/>
    </source>
</evidence>
<comment type="subcellular location">
    <subcellularLocation>
        <location evidence="1">Membrane</location>
        <topology evidence="1">Multi-pass membrane protein</topology>
    </subcellularLocation>
</comment>
<keyword evidence="10" id="KW-1185">Reference proteome</keyword>
<keyword evidence="4" id="KW-0029">Amino-acid transport</keyword>